<dbReference type="EMBL" id="BOMG01000086">
    <property type="protein sequence ID" value="GID58621.1"/>
    <property type="molecule type" value="Genomic_DNA"/>
</dbReference>
<evidence type="ECO:0000256" key="1">
    <source>
        <dbReference type="ARBA" id="ARBA00023125"/>
    </source>
</evidence>
<reference evidence="4 5" key="1">
    <citation type="submission" date="2021-01" db="EMBL/GenBank/DDBJ databases">
        <title>Whole genome shotgun sequence of Actinoplanes couchii NBRC 106145.</title>
        <authorList>
            <person name="Komaki H."/>
            <person name="Tamura T."/>
        </authorList>
    </citation>
    <scope>NUCLEOTIDE SEQUENCE [LARGE SCALE GENOMIC DNA]</scope>
    <source>
        <strain evidence="4 5">NBRC 106145</strain>
    </source>
</reference>
<sequence length="211" mass="23482">MLVEMPVAKVTLNELSRRTCLAKSNVLRYFESREAVLLELLDTEMRDWLTQLETTSEPVAGTARERGDQLADVLVTSLTSRPTLCDLISVQAAVLEHNVSTEVALHYKRASRRTVERQARWVLRYLPELGDQDATRLVAMTTLITAAAWPWSRPSAAMLAAYAADPAVAAMRGEFTDLLRQSLHVTLSGLLARRDDLPVGTARIDTVHRDA</sequence>
<evidence type="ECO:0000256" key="2">
    <source>
        <dbReference type="PROSITE-ProRule" id="PRU00335"/>
    </source>
</evidence>
<evidence type="ECO:0000259" key="3">
    <source>
        <dbReference type="PROSITE" id="PS50977"/>
    </source>
</evidence>
<keyword evidence="1 2" id="KW-0238">DNA-binding</keyword>
<dbReference type="InterPro" id="IPR001647">
    <property type="entry name" value="HTH_TetR"/>
</dbReference>
<accession>A0ABQ3XJE2</accession>
<dbReference type="SUPFAM" id="SSF46689">
    <property type="entry name" value="Homeodomain-like"/>
    <property type="match status" value="1"/>
</dbReference>
<feature type="domain" description="HTH tetR-type" evidence="3">
    <location>
        <begin position="1"/>
        <end position="48"/>
    </location>
</feature>
<keyword evidence="5" id="KW-1185">Reference proteome</keyword>
<evidence type="ECO:0000313" key="4">
    <source>
        <dbReference type="EMBL" id="GID58621.1"/>
    </source>
</evidence>
<dbReference type="InterPro" id="IPR041483">
    <property type="entry name" value="TetR_C_34"/>
</dbReference>
<comment type="caution">
    <text evidence="4">The sequence shown here is derived from an EMBL/GenBank/DDBJ whole genome shotgun (WGS) entry which is preliminary data.</text>
</comment>
<dbReference type="InterPro" id="IPR009057">
    <property type="entry name" value="Homeodomain-like_sf"/>
</dbReference>
<dbReference type="PROSITE" id="PS50977">
    <property type="entry name" value="HTH_TETR_2"/>
    <property type="match status" value="1"/>
</dbReference>
<name>A0ABQ3XJE2_9ACTN</name>
<gene>
    <name evidence="4" type="ORF">Aco03nite_070250</name>
</gene>
<dbReference type="Proteomes" id="UP000612282">
    <property type="component" value="Unassembled WGS sequence"/>
</dbReference>
<dbReference type="Pfam" id="PF17929">
    <property type="entry name" value="TetR_C_34"/>
    <property type="match status" value="1"/>
</dbReference>
<dbReference type="Gene3D" id="1.10.357.10">
    <property type="entry name" value="Tetracycline Repressor, domain 2"/>
    <property type="match status" value="1"/>
</dbReference>
<proteinExistence type="predicted"/>
<evidence type="ECO:0000313" key="5">
    <source>
        <dbReference type="Proteomes" id="UP000612282"/>
    </source>
</evidence>
<protein>
    <submittedName>
        <fullName evidence="4">TetR family transcriptional regulator</fullName>
    </submittedName>
</protein>
<feature type="DNA-binding region" description="H-T-H motif" evidence="2">
    <location>
        <begin position="11"/>
        <end position="30"/>
    </location>
</feature>
<organism evidence="4 5">
    <name type="scientific">Actinoplanes couchii</name>
    <dbReference type="NCBI Taxonomy" id="403638"/>
    <lineage>
        <taxon>Bacteria</taxon>
        <taxon>Bacillati</taxon>
        <taxon>Actinomycetota</taxon>
        <taxon>Actinomycetes</taxon>
        <taxon>Micromonosporales</taxon>
        <taxon>Micromonosporaceae</taxon>
        <taxon>Actinoplanes</taxon>
    </lineage>
</organism>